<feature type="transmembrane region" description="Helical" evidence="1">
    <location>
        <begin position="20"/>
        <end position="43"/>
    </location>
</feature>
<accession>A0ABV4BME7</accession>
<keyword evidence="1" id="KW-0812">Transmembrane</keyword>
<organism evidence="2 3">
    <name type="scientific">Clostridium moutaii</name>
    <dbReference type="NCBI Taxonomy" id="3240932"/>
    <lineage>
        <taxon>Bacteria</taxon>
        <taxon>Bacillati</taxon>
        <taxon>Bacillota</taxon>
        <taxon>Clostridia</taxon>
        <taxon>Eubacteriales</taxon>
        <taxon>Clostridiaceae</taxon>
        <taxon>Clostridium</taxon>
    </lineage>
</organism>
<name>A0ABV4BME7_9CLOT</name>
<dbReference type="NCBIfam" id="TIGR02532">
    <property type="entry name" value="IV_pilin_GFxxxE"/>
    <property type="match status" value="1"/>
</dbReference>
<keyword evidence="1" id="KW-0472">Membrane</keyword>
<reference evidence="2 3" key="1">
    <citation type="submission" date="2024-08" db="EMBL/GenBank/DDBJ databases">
        <title>Clostridium lapicellarii sp. nov., and Clostridium renhuaiense sp. nov., two species isolated from the mud in a fermentation cellar used for producing sauce-flavour Chinese liquors.</title>
        <authorList>
            <person name="Yang F."/>
            <person name="Wang H."/>
            <person name="Chen L.Q."/>
            <person name="Zhou N."/>
            <person name="Lu J.J."/>
            <person name="Pu X.X."/>
            <person name="Wan B."/>
            <person name="Wang L."/>
            <person name="Liu S.J."/>
        </authorList>
    </citation>
    <scope>NUCLEOTIDE SEQUENCE [LARGE SCALE GENOMIC DNA]</scope>
    <source>
        <strain evidence="2 3">MT-5</strain>
    </source>
</reference>
<dbReference type="Proteomes" id="UP001564657">
    <property type="component" value="Unassembled WGS sequence"/>
</dbReference>
<dbReference type="EMBL" id="JBGEWD010000003">
    <property type="protein sequence ID" value="MEY7999437.1"/>
    <property type="molecule type" value="Genomic_DNA"/>
</dbReference>
<sequence>MSVNFIREIIKSKIGLKKGFTIIEMLIVVSLVASITTIQIKVISKYMKLHREEINYSREWFYVNEAFMIIEHQVKSAKYTDIKDNMIILKRYDNRGYDYIKRYRNTDIVISYGSSNSSTLNNVLKGIKDFKVERHGRVFYISISTEKGNVYKRCFVIEREKLREDLY</sequence>
<proteinExistence type="predicted"/>
<protein>
    <submittedName>
        <fullName evidence="2">Competence type IV pilus minor pilin ComGF</fullName>
    </submittedName>
</protein>
<dbReference type="InterPro" id="IPR012902">
    <property type="entry name" value="N_methyl_site"/>
</dbReference>
<evidence type="ECO:0000313" key="2">
    <source>
        <dbReference type="EMBL" id="MEY7999437.1"/>
    </source>
</evidence>
<gene>
    <name evidence="2" type="ORF">AB8U03_04355</name>
</gene>
<keyword evidence="3" id="KW-1185">Reference proteome</keyword>
<comment type="caution">
    <text evidence="2">The sequence shown here is derived from an EMBL/GenBank/DDBJ whole genome shotgun (WGS) entry which is preliminary data.</text>
</comment>
<dbReference type="RefSeq" id="WP_369703328.1">
    <property type="nucleotide sequence ID" value="NZ_JBGEWD010000003.1"/>
</dbReference>
<evidence type="ECO:0000256" key="1">
    <source>
        <dbReference type="SAM" id="Phobius"/>
    </source>
</evidence>
<keyword evidence="1" id="KW-1133">Transmembrane helix</keyword>
<evidence type="ECO:0000313" key="3">
    <source>
        <dbReference type="Proteomes" id="UP001564657"/>
    </source>
</evidence>